<dbReference type="RefSeq" id="WP_195867687.1">
    <property type="nucleotide sequence ID" value="NZ_JADPKZ010000040.1"/>
</dbReference>
<protein>
    <submittedName>
        <fullName evidence="2">Polymer-forming cytoskeletal protein</fullName>
    </submittedName>
</protein>
<reference evidence="2 3" key="1">
    <citation type="submission" date="2020-11" db="EMBL/GenBank/DDBJ databases">
        <title>Genomic insight of Alicyclobacillus mali FL 18 reveals a new arsenic-resistant strain, with potential in environmental biotechnology.</title>
        <authorList>
            <person name="Fiorentino G."/>
            <person name="Gallo G."/>
            <person name="Aulitto M."/>
        </authorList>
    </citation>
    <scope>NUCLEOTIDE SEQUENCE [LARGE SCALE GENOMIC DNA]</scope>
    <source>
        <strain evidence="2 3">FL 18</strain>
    </source>
</reference>
<name>A0ABS0F3Z0_9BACL</name>
<keyword evidence="3" id="KW-1185">Reference proteome</keyword>
<dbReference type="EMBL" id="JADPKZ010000040">
    <property type="protein sequence ID" value="MBF8378011.1"/>
    <property type="molecule type" value="Genomic_DNA"/>
</dbReference>
<dbReference type="Proteomes" id="UP000642910">
    <property type="component" value="Unassembled WGS sequence"/>
</dbReference>
<evidence type="ECO:0000256" key="1">
    <source>
        <dbReference type="ARBA" id="ARBA00044755"/>
    </source>
</evidence>
<evidence type="ECO:0000313" key="3">
    <source>
        <dbReference type="Proteomes" id="UP000642910"/>
    </source>
</evidence>
<comment type="similarity">
    <text evidence="1">Belongs to the bactofilin family.</text>
</comment>
<dbReference type="PANTHER" id="PTHR35024:SF4">
    <property type="entry name" value="POLYMER-FORMING CYTOSKELETAL PROTEIN"/>
    <property type="match status" value="1"/>
</dbReference>
<proteinExistence type="inferred from homology"/>
<dbReference type="Pfam" id="PF04519">
    <property type="entry name" value="Bactofilin"/>
    <property type="match status" value="1"/>
</dbReference>
<accession>A0ABS0F3Z0</accession>
<comment type="caution">
    <text evidence="2">The sequence shown here is derived from an EMBL/GenBank/DDBJ whole genome shotgun (WGS) entry which is preliminary data.</text>
</comment>
<dbReference type="InterPro" id="IPR007607">
    <property type="entry name" value="BacA/B"/>
</dbReference>
<sequence length="231" mass="24525">MPDDLEVSGRTSMGGGTYGRVEVNGMAKMQGDIACETCEVNGSGQVDGNLRVEGRLEVNGRMSVDGAVWAGVFEVNGLCDVDGNCEVAEQAEVSGMARIQGALRAGVLKIGGRVKVEGPIEAERVHVTGNLHCGALMNADVIEFELMGKSKVREIGCSSLTAAVGSGGWFSKPRLEVETIEGDHIEVEAVLARRIRGDVVVIGDDCRVDRVEYRTSFERRGSAVIGEAVQI</sequence>
<gene>
    <name evidence="2" type="ORF">IW967_09045</name>
</gene>
<dbReference type="PANTHER" id="PTHR35024">
    <property type="entry name" value="HYPOTHETICAL CYTOSOLIC PROTEIN"/>
    <property type="match status" value="1"/>
</dbReference>
<evidence type="ECO:0000313" key="2">
    <source>
        <dbReference type="EMBL" id="MBF8378011.1"/>
    </source>
</evidence>
<organism evidence="2 3">
    <name type="scientific">Alicyclobacillus mali</name>
    <name type="common">ex Roth et al. 2021</name>
    <dbReference type="NCBI Taxonomy" id="1123961"/>
    <lineage>
        <taxon>Bacteria</taxon>
        <taxon>Bacillati</taxon>
        <taxon>Bacillota</taxon>
        <taxon>Bacilli</taxon>
        <taxon>Bacillales</taxon>
        <taxon>Alicyclobacillaceae</taxon>
        <taxon>Alicyclobacillus</taxon>
    </lineage>
</organism>